<gene>
    <name evidence="1" type="ORF">KLA_16552</name>
</gene>
<comment type="caution">
    <text evidence="1">The sequence shown here is derived from an EMBL/GenBank/DDBJ whole genome shotgun (WGS) entry which is preliminary data.</text>
</comment>
<evidence type="ECO:0000313" key="2">
    <source>
        <dbReference type="Proteomes" id="UP000019275"/>
    </source>
</evidence>
<accession>A0ABN0RJQ4</accession>
<sequence length="77" mass="8776">MSLKKTITAPITNNEKQGKKVVNISDATHARISLIADLFNVTKNQAISNIVLAFFKENEDEIKDRITIRKDQLDKMF</sequence>
<evidence type="ECO:0000313" key="1">
    <source>
        <dbReference type="EMBL" id="EWH10562.1"/>
    </source>
</evidence>
<organism evidence="1 2">
    <name type="scientific">Cellulophaga geojensis KL-A</name>
    <dbReference type="NCBI Taxonomy" id="1328323"/>
    <lineage>
        <taxon>Bacteria</taxon>
        <taxon>Pseudomonadati</taxon>
        <taxon>Bacteroidota</taxon>
        <taxon>Flavobacteriia</taxon>
        <taxon>Flavobacteriales</taxon>
        <taxon>Flavobacteriaceae</taxon>
        <taxon>Cellulophaga</taxon>
    </lineage>
</organism>
<protein>
    <submittedName>
        <fullName evidence="1">Uncharacterized protein</fullName>
    </submittedName>
</protein>
<reference evidence="1 2" key="1">
    <citation type="journal article" date="2014" name="Genome Announc.">
        <title>Draft Genome Sequence of the Carrageenan-Degrading Bacterium Cellulophaga sp. Strain KL-A, Isolated from Decaying Marine Algae.</title>
        <authorList>
            <person name="Shan D."/>
            <person name="Ying J."/>
            <person name="Li X."/>
            <person name="Gao Z."/>
            <person name="Wei G."/>
            <person name="Shao Z."/>
        </authorList>
    </citation>
    <scope>NUCLEOTIDE SEQUENCE [LARGE SCALE GENOMIC DNA]</scope>
    <source>
        <strain evidence="1 2">KL-A</strain>
    </source>
</reference>
<dbReference type="Proteomes" id="UP000019275">
    <property type="component" value="Unassembled WGS sequence"/>
</dbReference>
<name>A0ABN0RJQ4_9FLAO</name>
<dbReference type="RefSeq" id="WP_034647115.1">
    <property type="nucleotide sequence ID" value="NZ_ARZX01000033.1"/>
</dbReference>
<proteinExistence type="predicted"/>
<keyword evidence="2" id="KW-1185">Reference proteome</keyword>
<dbReference type="EMBL" id="ARZX01000033">
    <property type="protein sequence ID" value="EWH10562.1"/>
    <property type="molecule type" value="Genomic_DNA"/>
</dbReference>